<keyword evidence="3" id="KW-0808">Transferase</keyword>
<feature type="domain" description="Aminotransferase class V" evidence="2">
    <location>
        <begin position="38"/>
        <end position="407"/>
    </location>
</feature>
<dbReference type="Pfam" id="PF00266">
    <property type="entry name" value="Aminotran_5"/>
    <property type="match status" value="1"/>
</dbReference>
<evidence type="ECO:0000259" key="2">
    <source>
        <dbReference type="Pfam" id="PF00266"/>
    </source>
</evidence>
<dbReference type="EMBL" id="JAPUBN010000010">
    <property type="protein sequence ID" value="MCZ2720672.1"/>
    <property type="molecule type" value="Genomic_DNA"/>
</dbReference>
<organism evidence="3 4">
    <name type="scientific">Marinomonas phaeophyticola</name>
    <dbReference type="NCBI Taxonomy" id="3004091"/>
    <lineage>
        <taxon>Bacteria</taxon>
        <taxon>Pseudomonadati</taxon>
        <taxon>Pseudomonadota</taxon>
        <taxon>Gammaproteobacteria</taxon>
        <taxon>Oceanospirillales</taxon>
        <taxon>Oceanospirillaceae</taxon>
        <taxon>Marinomonas</taxon>
    </lineage>
</organism>
<dbReference type="InterPro" id="IPR015421">
    <property type="entry name" value="PyrdxlP-dep_Trfase_major"/>
</dbReference>
<dbReference type="InterPro" id="IPR015424">
    <property type="entry name" value="PyrdxlP-dep_Trfase"/>
</dbReference>
<keyword evidence="4" id="KW-1185">Reference proteome</keyword>
<name>A0ABT4JQK2_9GAMM</name>
<dbReference type="GO" id="GO:0008483">
    <property type="term" value="F:transaminase activity"/>
    <property type="evidence" value="ECO:0007669"/>
    <property type="project" value="UniProtKB-KW"/>
</dbReference>
<keyword evidence="3" id="KW-0032">Aminotransferase</keyword>
<comment type="caution">
    <text evidence="3">The sequence shown here is derived from an EMBL/GenBank/DDBJ whole genome shotgun (WGS) entry which is preliminary data.</text>
</comment>
<dbReference type="InterPro" id="IPR000192">
    <property type="entry name" value="Aminotrans_V_dom"/>
</dbReference>
<sequence length="559" mass="62354">MNDTQQEQKHALIANLRKNVIGDNTFIQTPFGKRKLTYADYTASGRSLHFIEQAILHSVLPYYANTHTESTITGKQTTQFREDARHIIEKSVNATDEDLILFCGSGATAAINKLISMLNIPLLTTQHGIKPIVFIGPYEHHSNDLPWREAEVKLIRIPEAKAGGVDLKALEDALIHYQAVPVKIGCFSAASNVTGIKEDQTAITNLLHKHQALSFWDFAAAAPYVEIDMNPNVSDLSADNQALAYKDAIFFSCHKFIGGPGTPGILIIKKHLIKNTIPSTVGGGTVSFVSHDKHSYLPVGVRREEGGTPNIIESIRAGMVFKVKSDIGAEYIESLEQEYVNQLEDRWRNHPNIEILGASTKNRLTITSFRIKTATGYLHHGYIVALLNDLFGIQMRGGCSCAGPYGHELLGIDDQKSAAITFALSGGNLILKPGWARFNLNYFLSQEEVNFLFEAVEFVAENGIKLLPYYQYNDKSDLWLFQGSSLSTQSLFDALQSEIKFTEALTEQEKIGLWKSYLSFSKQLITDVNLQKFKRCHQPFNDDFESLREFTLAKDTQGT</sequence>
<dbReference type="InterPro" id="IPR015422">
    <property type="entry name" value="PyrdxlP-dep_Trfase_small"/>
</dbReference>
<dbReference type="Gene3D" id="3.90.1150.10">
    <property type="entry name" value="Aspartate Aminotransferase, domain 1"/>
    <property type="match status" value="1"/>
</dbReference>
<dbReference type="Proteomes" id="UP001149719">
    <property type="component" value="Unassembled WGS sequence"/>
</dbReference>
<dbReference type="PANTHER" id="PTHR43686">
    <property type="entry name" value="SULFURTRANSFERASE-RELATED"/>
    <property type="match status" value="1"/>
</dbReference>
<protein>
    <submittedName>
        <fullName evidence="3">Aminotransferase class V-fold PLP-dependent enzyme</fullName>
    </submittedName>
</protein>
<dbReference type="Gene3D" id="3.40.640.10">
    <property type="entry name" value="Type I PLP-dependent aspartate aminotransferase-like (Major domain)"/>
    <property type="match status" value="1"/>
</dbReference>
<proteinExistence type="predicted"/>
<reference evidence="3" key="1">
    <citation type="submission" date="2022-12" db="EMBL/GenBank/DDBJ databases">
        <title>Marinomonas 15G1-11 sp. nov, isolated from marine algae.</title>
        <authorList>
            <person name="Butt M."/>
            <person name="Choi D.G."/>
            <person name="Kim J.M."/>
            <person name="Lee J.K."/>
            <person name="Baek J.H."/>
            <person name="Jeon C.O."/>
        </authorList>
    </citation>
    <scope>NUCLEOTIDE SEQUENCE</scope>
    <source>
        <strain evidence="3">15G1-11</strain>
    </source>
</reference>
<dbReference type="SUPFAM" id="SSF53383">
    <property type="entry name" value="PLP-dependent transferases"/>
    <property type="match status" value="1"/>
</dbReference>
<evidence type="ECO:0000256" key="1">
    <source>
        <dbReference type="ARBA" id="ARBA00022898"/>
    </source>
</evidence>
<dbReference type="PANTHER" id="PTHR43686:SF1">
    <property type="entry name" value="AMINOTRAN_5 DOMAIN-CONTAINING PROTEIN"/>
    <property type="match status" value="1"/>
</dbReference>
<gene>
    <name evidence="3" type="ORF">O1D97_03185</name>
</gene>
<accession>A0ABT4JQK2</accession>
<evidence type="ECO:0000313" key="3">
    <source>
        <dbReference type="EMBL" id="MCZ2720672.1"/>
    </source>
</evidence>
<dbReference type="RefSeq" id="WP_269122751.1">
    <property type="nucleotide sequence ID" value="NZ_JAPUBN010000010.1"/>
</dbReference>
<evidence type="ECO:0000313" key="4">
    <source>
        <dbReference type="Proteomes" id="UP001149719"/>
    </source>
</evidence>
<keyword evidence="1" id="KW-0663">Pyridoxal phosphate</keyword>